<dbReference type="PANTHER" id="PTHR21686:SF12">
    <property type="entry name" value="DEOXYNUCLEOTIDYLTRANSFERASE TERMINAL-INTERACTING PROTEIN 2"/>
    <property type="match status" value="1"/>
</dbReference>
<dbReference type="OrthoDB" id="427886at2759"/>
<evidence type="ECO:0000259" key="4">
    <source>
        <dbReference type="Pfam" id="PF08698"/>
    </source>
</evidence>
<dbReference type="GO" id="GO:0006396">
    <property type="term" value="P:RNA processing"/>
    <property type="evidence" value="ECO:0007669"/>
    <property type="project" value="TreeGrafter"/>
</dbReference>
<reference evidence="5 6" key="1">
    <citation type="submission" date="2017-03" db="EMBL/GenBank/DDBJ databases">
        <title>Genomes of endolithic fungi from Antarctica.</title>
        <authorList>
            <person name="Coleine C."/>
            <person name="Masonjones S."/>
            <person name="Stajich J.E."/>
        </authorList>
    </citation>
    <scope>NUCLEOTIDE SEQUENCE [LARGE SCALE GENOMIC DNA]</scope>
    <source>
        <strain evidence="5 6">CCFEE 6315</strain>
    </source>
</reference>
<gene>
    <name evidence="5" type="ORF">B0A50_01987</name>
</gene>
<keyword evidence="2" id="KW-0539">Nucleus</keyword>
<feature type="compositionally biased region" description="Polar residues" evidence="3">
    <location>
        <begin position="33"/>
        <end position="51"/>
    </location>
</feature>
<organism evidence="5 6">
    <name type="scientific">Salinomyces thailandicus</name>
    <dbReference type="NCBI Taxonomy" id="706561"/>
    <lineage>
        <taxon>Eukaryota</taxon>
        <taxon>Fungi</taxon>
        <taxon>Dikarya</taxon>
        <taxon>Ascomycota</taxon>
        <taxon>Pezizomycotina</taxon>
        <taxon>Dothideomycetes</taxon>
        <taxon>Dothideomycetidae</taxon>
        <taxon>Mycosphaerellales</taxon>
        <taxon>Teratosphaeriaceae</taxon>
        <taxon>Salinomyces</taxon>
    </lineage>
</organism>
<evidence type="ECO:0000256" key="3">
    <source>
        <dbReference type="SAM" id="MobiDB-lite"/>
    </source>
</evidence>
<evidence type="ECO:0000313" key="6">
    <source>
        <dbReference type="Proteomes" id="UP000308549"/>
    </source>
</evidence>
<dbReference type="InterPro" id="IPR039883">
    <property type="entry name" value="Fcf2/DNTTIP2"/>
</dbReference>
<dbReference type="PANTHER" id="PTHR21686">
    <property type="entry name" value="DEOXYNUCLEOTIDYLTRANSFERASE TERMINAL-INTERACTING PROTEIN 2"/>
    <property type="match status" value="1"/>
</dbReference>
<accession>A0A4V5N5Z7</accession>
<evidence type="ECO:0000256" key="1">
    <source>
        <dbReference type="ARBA" id="ARBA00004604"/>
    </source>
</evidence>
<name>A0A4V5N5Z7_9PEZI</name>
<dbReference type="AlphaFoldDB" id="A0A4V5N5Z7"/>
<comment type="subcellular location">
    <subcellularLocation>
        <location evidence="1">Nucleus</location>
        <location evidence="1">Nucleolus</location>
    </subcellularLocation>
</comment>
<evidence type="ECO:0000256" key="2">
    <source>
        <dbReference type="ARBA" id="ARBA00023242"/>
    </source>
</evidence>
<feature type="region of interest" description="Disordered" evidence="3">
    <location>
        <begin position="1"/>
        <end position="54"/>
    </location>
</feature>
<dbReference type="GO" id="GO:0003723">
    <property type="term" value="F:RNA binding"/>
    <property type="evidence" value="ECO:0007669"/>
    <property type="project" value="TreeGrafter"/>
</dbReference>
<dbReference type="InterPro" id="IPR014810">
    <property type="entry name" value="Fcf2_C"/>
</dbReference>
<dbReference type="Proteomes" id="UP000308549">
    <property type="component" value="Unassembled WGS sequence"/>
</dbReference>
<proteinExistence type="predicted"/>
<keyword evidence="6" id="KW-1185">Reference proteome</keyword>
<protein>
    <recommendedName>
        <fullName evidence="4">Fcf2 pre-rRNA processing C-terminal domain-containing protein</fullName>
    </recommendedName>
</protein>
<feature type="domain" description="Fcf2 pre-rRNA processing C-terminal" evidence="4">
    <location>
        <begin position="110"/>
        <end position="203"/>
    </location>
</feature>
<dbReference type="Pfam" id="PF08698">
    <property type="entry name" value="Fcf2"/>
    <property type="match status" value="1"/>
</dbReference>
<dbReference type="GO" id="GO:0005730">
    <property type="term" value="C:nucleolus"/>
    <property type="evidence" value="ECO:0007669"/>
    <property type="project" value="UniProtKB-SubCell"/>
</dbReference>
<comment type="caution">
    <text evidence="5">The sequence shown here is derived from an EMBL/GenBank/DDBJ whole genome shotgun (WGS) entry which is preliminary data.</text>
</comment>
<dbReference type="EMBL" id="NAJL01000009">
    <property type="protein sequence ID" value="TKA31019.1"/>
    <property type="molecule type" value="Genomic_DNA"/>
</dbReference>
<sequence>MAGPESSFLPHTVQDKELSDEQMEQLLARATDRLQQQRGAVSKTGQQNSYSFPKLNAGKLEKPYMASKGDVATVDASRLLEEKERKKANGIRSVEDPLMAKQVALEKKMATAGSDWYNLPRTDLTPELKRDLQLLKMRNVLDPHRHYKKDGGKMQAPEYSQIGTIVEGPTEFYTGRIENKKRKRTFVEEVLAGDRETGRFKRKYGELQDKKGSGKKAFYKALKAQRKGGVKKGG</sequence>
<evidence type="ECO:0000313" key="5">
    <source>
        <dbReference type="EMBL" id="TKA31019.1"/>
    </source>
</evidence>